<gene>
    <name evidence="2" type="ORF">FHS97_000909</name>
</gene>
<evidence type="ECO:0000256" key="1">
    <source>
        <dbReference type="SAM" id="MobiDB-lite"/>
    </source>
</evidence>
<reference evidence="2 3" key="1">
    <citation type="submission" date="2020-08" db="EMBL/GenBank/DDBJ databases">
        <title>Genomic Encyclopedia of Type Strains, Phase IV (KMG-IV): sequencing the most valuable type-strain genomes for metagenomic binning, comparative biology and taxonomic classification.</title>
        <authorList>
            <person name="Goeker M."/>
        </authorList>
    </citation>
    <scope>NUCLEOTIDE SEQUENCE [LARGE SCALE GENOMIC DNA]</scope>
    <source>
        <strain evidence="2 3">DSM 101535</strain>
    </source>
</reference>
<comment type="caution">
    <text evidence="2">The sequence shown here is derived from an EMBL/GenBank/DDBJ whole genome shotgun (WGS) entry which is preliminary data.</text>
</comment>
<evidence type="ECO:0000313" key="2">
    <source>
        <dbReference type="EMBL" id="MBB5725001.1"/>
    </source>
</evidence>
<protein>
    <submittedName>
        <fullName evidence="2">Uncharacterized protein</fullName>
    </submittedName>
</protein>
<keyword evidence="3" id="KW-1185">Reference proteome</keyword>
<accession>A0ABR6N2K7</accession>
<sequence length="174" mass="18572">MTGLLLSVLLAGTSAHYRSNGWVVADNDGACLLAREYESASTLFVNYDYGLDNVRIIYTDPAFRSADRGKSYKISLSFVRGGAIDDGWGVLTALGTKIDGVGGISMSLKGWEALKDLSSSSVMAFVLDDKVLASLKLDGSSEAVEALRKCAKEQQRLNPSDPLAGAEQKKADTN</sequence>
<proteinExistence type="predicted"/>
<name>A0ABR6N2K7_9SPHN</name>
<dbReference type="EMBL" id="JACIJN010000002">
    <property type="protein sequence ID" value="MBB5725001.1"/>
    <property type="molecule type" value="Genomic_DNA"/>
</dbReference>
<organism evidence="2 3">
    <name type="scientific">Sphingomonas endophytica</name>
    <dbReference type="NCBI Taxonomy" id="869719"/>
    <lineage>
        <taxon>Bacteria</taxon>
        <taxon>Pseudomonadati</taxon>
        <taxon>Pseudomonadota</taxon>
        <taxon>Alphaproteobacteria</taxon>
        <taxon>Sphingomonadales</taxon>
        <taxon>Sphingomonadaceae</taxon>
        <taxon>Sphingomonas</taxon>
    </lineage>
</organism>
<dbReference type="RefSeq" id="WP_184033646.1">
    <property type="nucleotide sequence ID" value="NZ_BAABAR010000007.1"/>
</dbReference>
<evidence type="ECO:0000313" key="3">
    <source>
        <dbReference type="Proteomes" id="UP000560131"/>
    </source>
</evidence>
<dbReference type="Proteomes" id="UP000560131">
    <property type="component" value="Unassembled WGS sequence"/>
</dbReference>
<feature type="region of interest" description="Disordered" evidence="1">
    <location>
        <begin position="153"/>
        <end position="174"/>
    </location>
</feature>